<name>A0ABQ1NPC3_9MICC</name>
<organism evidence="4 5">
    <name type="scientific">Tersicoccus solisilvae</name>
    <dbReference type="NCBI Taxonomy" id="1882339"/>
    <lineage>
        <taxon>Bacteria</taxon>
        <taxon>Bacillati</taxon>
        <taxon>Actinomycetota</taxon>
        <taxon>Actinomycetes</taxon>
        <taxon>Micrococcales</taxon>
        <taxon>Micrococcaceae</taxon>
        <taxon>Tersicoccus</taxon>
    </lineage>
</organism>
<accession>A0ABQ1NPC3</accession>
<keyword evidence="5" id="KW-1185">Reference proteome</keyword>
<keyword evidence="2" id="KW-0732">Signal</keyword>
<reference evidence="5" key="1">
    <citation type="journal article" date="2019" name="Int. J. Syst. Evol. Microbiol.">
        <title>The Global Catalogue of Microorganisms (GCM) 10K type strain sequencing project: providing services to taxonomists for standard genome sequencing and annotation.</title>
        <authorList>
            <consortium name="The Broad Institute Genomics Platform"/>
            <consortium name="The Broad Institute Genome Sequencing Center for Infectious Disease"/>
            <person name="Wu L."/>
            <person name="Ma J."/>
        </authorList>
    </citation>
    <scope>NUCLEOTIDE SEQUENCE [LARGE SCALE GENOMIC DNA]</scope>
    <source>
        <strain evidence="5">CGMCC 1.15480</strain>
    </source>
</reference>
<evidence type="ECO:0000256" key="1">
    <source>
        <dbReference type="SAM" id="MobiDB-lite"/>
    </source>
</evidence>
<dbReference type="PROSITE" id="PS51257">
    <property type="entry name" value="PROKAR_LIPOPROTEIN"/>
    <property type="match status" value="1"/>
</dbReference>
<feature type="signal peptide" evidence="2">
    <location>
        <begin position="1"/>
        <end position="32"/>
    </location>
</feature>
<feature type="region of interest" description="Disordered" evidence="1">
    <location>
        <begin position="40"/>
        <end position="68"/>
    </location>
</feature>
<dbReference type="InterPro" id="IPR012347">
    <property type="entry name" value="Ferritin-like"/>
</dbReference>
<sequence length="215" mass="22134">MGQRTGQRRAAVHTSALGLALATLLVTGCAGAGNGNDGGHGDHDMANTSASSTPSGTATTGGTTTTHNDADVTFAQMMLPHHEQAVQLSDIVLAKSGVDPQVTAVAKQVKAAQGPEITTMRNWLRAWGAPATMSAAHGHAMSGMVSDADVRALRDADAATAADLFLTHMIAHHEGAVAMAREQAANGQNREAVRLAQDVVTSQTAEIARMTALQH</sequence>
<evidence type="ECO:0000256" key="2">
    <source>
        <dbReference type="SAM" id="SignalP"/>
    </source>
</evidence>
<proteinExistence type="predicted"/>
<feature type="chain" id="PRO_5045866311" description="DUF305 domain-containing protein" evidence="2">
    <location>
        <begin position="33"/>
        <end position="215"/>
    </location>
</feature>
<dbReference type="InterPro" id="IPR005183">
    <property type="entry name" value="DUF305_CopM-like"/>
</dbReference>
<dbReference type="RefSeq" id="WP_188665247.1">
    <property type="nucleotide sequence ID" value="NZ_BMJI01000001.1"/>
</dbReference>
<evidence type="ECO:0000313" key="4">
    <source>
        <dbReference type="EMBL" id="GGC79707.1"/>
    </source>
</evidence>
<evidence type="ECO:0000313" key="5">
    <source>
        <dbReference type="Proteomes" id="UP000597761"/>
    </source>
</evidence>
<feature type="compositionally biased region" description="Low complexity" evidence="1">
    <location>
        <begin position="46"/>
        <end position="66"/>
    </location>
</feature>
<dbReference type="EMBL" id="BMJI01000001">
    <property type="protein sequence ID" value="GGC79707.1"/>
    <property type="molecule type" value="Genomic_DNA"/>
</dbReference>
<protein>
    <recommendedName>
        <fullName evidence="3">DUF305 domain-containing protein</fullName>
    </recommendedName>
</protein>
<dbReference type="Proteomes" id="UP000597761">
    <property type="component" value="Unassembled WGS sequence"/>
</dbReference>
<gene>
    <name evidence="4" type="ORF">GCM10011512_02890</name>
</gene>
<dbReference type="PANTHER" id="PTHR36933">
    <property type="entry name" value="SLL0788 PROTEIN"/>
    <property type="match status" value="1"/>
</dbReference>
<feature type="domain" description="DUF305" evidence="3">
    <location>
        <begin position="71"/>
        <end position="213"/>
    </location>
</feature>
<dbReference type="Gene3D" id="1.20.1260.10">
    <property type="match status" value="1"/>
</dbReference>
<evidence type="ECO:0000259" key="3">
    <source>
        <dbReference type="Pfam" id="PF03713"/>
    </source>
</evidence>
<dbReference type="PANTHER" id="PTHR36933:SF1">
    <property type="entry name" value="SLL0788 PROTEIN"/>
    <property type="match status" value="1"/>
</dbReference>
<dbReference type="Pfam" id="PF03713">
    <property type="entry name" value="DUF305"/>
    <property type="match status" value="1"/>
</dbReference>
<comment type="caution">
    <text evidence="4">The sequence shown here is derived from an EMBL/GenBank/DDBJ whole genome shotgun (WGS) entry which is preliminary data.</text>
</comment>